<dbReference type="VEuPathDB" id="MicrosporidiaDB:THOM_3193"/>
<feature type="chain" id="PRO_5003979070" evidence="2">
    <location>
        <begin position="18"/>
        <end position="390"/>
    </location>
</feature>
<dbReference type="AlphaFoldDB" id="L7JRJ9"/>
<evidence type="ECO:0000256" key="1">
    <source>
        <dbReference type="SAM" id="MobiDB-lite"/>
    </source>
</evidence>
<feature type="compositionally biased region" description="Low complexity" evidence="1">
    <location>
        <begin position="335"/>
        <end position="351"/>
    </location>
</feature>
<evidence type="ECO:0000313" key="3">
    <source>
        <dbReference type="EMBL" id="ELQ73915.1"/>
    </source>
</evidence>
<dbReference type="InParanoid" id="L7JRJ9"/>
<feature type="signal peptide" evidence="2">
    <location>
        <begin position="1"/>
        <end position="17"/>
    </location>
</feature>
<keyword evidence="2" id="KW-0732">Signal</keyword>
<evidence type="ECO:0000313" key="4">
    <source>
        <dbReference type="Proteomes" id="UP000011185"/>
    </source>
</evidence>
<name>L7JRJ9_TRAHO</name>
<dbReference type="OrthoDB" id="10446288at2759"/>
<feature type="region of interest" description="Disordered" evidence="1">
    <location>
        <begin position="318"/>
        <end position="351"/>
    </location>
</feature>
<protein>
    <submittedName>
        <fullName evidence="3">Uncharacterized protein</fullName>
    </submittedName>
</protein>
<accession>L7JRJ9</accession>
<reference evidence="3 4" key="1">
    <citation type="journal article" date="2012" name="PLoS Pathog.">
        <title>The genome of the obligate intracellular parasite Trachipleistophora hominis: new insights into microsporidian genome dynamics and reductive evolution.</title>
        <authorList>
            <person name="Heinz E."/>
            <person name="Williams T.A."/>
            <person name="Nakjang S."/>
            <person name="Noel C.J."/>
            <person name="Swan D.C."/>
            <person name="Goldberg A.V."/>
            <person name="Harris S.R."/>
            <person name="Weinmaier T."/>
            <person name="Markert S."/>
            <person name="Becher D."/>
            <person name="Bernhardt J."/>
            <person name="Dagan T."/>
            <person name="Hacker C."/>
            <person name="Lucocq J.M."/>
            <person name="Schweder T."/>
            <person name="Rattei T."/>
            <person name="Hall N."/>
            <person name="Hirt R.P."/>
            <person name="Embley T.M."/>
        </authorList>
    </citation>
    <scope>NUCLEOTIDE SEQUENCE [LARGE SCALE GENOMIC DNA]</scope>
</reference>
<dbReference type="EMBL" id="JH994098">
    <property type="protein sequence ID" value="ELQ73915.1"/>
    <property type="molecule type" value="Genomic_DNA"/>
</dbReference>
<dbReference type="OMA" id="DYQFLMG"/>
<evidence type="ECO:0000256" key="2">
    <source>
        <dbReference type="SAM" id="SignalP"/>
    </source>
</evidence>
<dbReference type="Proteomes" id="UP000011185">
    <property type="component" value="Unassembled WGS sequence"/>
</dbReference>
<dbReference type="HOGENOM" id="CLU_708201_0_0_1"/>
<proteinExistence type="predicted"/>
<keyword evidence="4" id="KW-1185">Reference proteome</keyword>
<sequence length="390" mass="41826">MHKLFAMFLFCLRVILCTDGAPCKPTVSWVSTVAADNTSVLKNSTLTKEELNNTLINFFNTSVSPIVDKAVKQTTENVDKSVIQLCNHISSLYTSTLTLLEELKKNTAKVHFDTSAPKSNSGKTPADPFPGYLEDYQFLMGIVTRTARCGGCCTCQKGEMCLFYVFIQLYLIINNNPNWQPPNISSLVNFGGISTTKNSVALEIVLQNLGKKRCTTCILCQEISRDQKLSFMFNTDVISKLFGAGNSADKSMLINLIMSGGMGSRNLDNQLNLLPILMSFVESGKSDRNPTPTSTCPFTGSTGKNGCDKNVTTGPSCPSQALPAQPTCPTVSSATVPPTGSIPTSTTTPASTQPVYGIPLAPSGAPVHHVNPNVTLGSKPAYGVSYGSYV</sequence>
<organism evidence="3 4">
    <name type="scientific">Trachipleistophora hominis</name>
    <name type="common">Microsporidian parasite</name>
    <dbReference type="NCBI Taxonomy" id="72359"/>
    <lineage>
        <taxon>Eukaryota</taxon>
        <taxon>Fungi</taxon>
        <taxon>Fungi incertae sedis</taxon>
        <taxon>Microsporidia</taxon>
        <taxon>Pleistophoridae</taxon>
        <taxon>Trachipleistophora</taxon>
    </lineage>
</organism>
<gene>
    <name evidence="3" type="ORF">THOM_3193</name>
</gene>